<keyword evidence="5" id="KW-1185">Reference proteome</keyword>
<dbReference type="Proteomes" id="UP000735302">
    <property type="component" value="Unassembled WGS sequence"/>
</dbReference>
<evidence type="ECO:0000256" key="3">
    <source>
        <dbReference type="SAM" id="SignalP"/>
    </source>
</evidence>
<evidence type="ECO:0000313" key="4">
    <source>
        <dbReference type="EMBL" id="GFO47545.1"/>
    </source>
</evidence>
<feature type="signal peptide" evidence="3">
    <location>
        <begin position="1"/>
        <end position="26"/>
    </location>
</feature>
<evidence type="ECO:0000313" key="5">
    <source>
        <dbReference type="Proteomes" id="UP000735302"/>
    </source>
</evidence>
<reference evidence="4 5" key="1">
    <citation type="journal article" date="2021" name="Elife">
        <title>Chloroplast acquisition without the gene transfer in kleptoplastic sea slugs, Plakobranchus ocellatus.</title>
        <authorList>
            <person name="Maeda T."/>
            <person name="Takahashi S."/>
            <person name="Yoshida T."/>
            <person name="Shimamura S."/>
            <person name="Takaki Y."/>
            <person name="Nagai Y."/>
            <person name="Toyoda A."/>
            <person name="Suzuki Y."/>
            <person name="Arimoto A."/>
            <person name="Ishii H."/>
            <person name="Satoh N."/>
            <person name="Nishiyama T."/>
            <person name="Hasebe M."/>
            <person name="Maruyama T."/>
            <person name="Minagawa J."/>
            <person name="Obokata J."/>
            <person name="Shigenobu S."/>
        </authorList>
    </citation>
    <scope>NUCLEOTIDE SEQUENCE [LARGE SCALE GENOMIC DNA]</scope>
</reference>
<keyword evidence="3" id="KW-0732">Signal</keyword>
<name>A0AAV4DTR2_9GAST</name>
<keyword evidence="2" id="KW-0812">Transmembrane</keyword>
<sequence length="138" mass="15125">MAVKEIIAHLFSVLILNTVLLTSVDAQEETATAEMPNNTSQNTTITDAGGSDKSEDSNTLAVVLITLLVILVIVGVVLFIFLRRRWRSQNIEKEKKMHMQMSSAHNAGVYQDLTVTVPVDEKPPASPEHEKLNAAQDA</sequence>
<keyword evidence="2" id="KW-0472">Membrane</keyword>
<accession>A0AAV4DTR2</accession>
<organism evidence="4 5">
    <name type="scientific">Plakobranchus ocellatus</name>
    <dbReference type="NCBI Taxonomy" id="259542"/>
    <lineage>
        <taxon>Eukaryota</taxon>
        <taxon>Metazoa</taxon>
        <taxon>Spiralia</taxon>
        <taxon>Lophotrochozoa</taxon>
        <taxon>Mollusca</taxon>
        <taxon>Gastropoda</taxon>
        <taxon>Heterobranchia</taxon>
        <taxon>Euthyneura</taxon>
        <taxon>Panpulmonata</taxon>
        <taxon>Sacoglossa</taxon>
        <taxon>Placobranchoidea</taxon>
        <taxon>Plakobranchidae</taxon>
        <taxon>Plakobranchus</taxon>
    </lineage>
</organism>
<feature type="chain" id="PRO_5043966081" evidence="3">
    <location>
        <begin position="27"/>
        <end position="138"/>
    </location>
</feature>
<feature type="region of interest" description="Disordered" evidence="1">
    <location>
        <begin position="119"/>
        <end position="138"/>
    </location>
</feature>
<feature type="region of interest" description="Disordered" evidence="1">
    <location>
        <begin position="30"/>
        <end position="53"/>
    </location>
</feature>
<dbReference type="AlphaFoldDB" id="A0AAV4DTR2"/>
<gene>
    <name evidence="4" type="ORF">PoB_007405000</name>
</gene>
<evidence type="ECO:0000256" key="2">
    <source>
        <dbReference type="SAM" id="Phobius"/>
    </source>
</evidence>
<evidence type="ECO:0000256" key="1">
    <source>
        <dbReference type="SAM" id="MobiDB-lite"/>
    </source>
</evidence>
<comment type="caution">
    <text evidence="4">The sequence shown here is derived from an EMBL/GenBank/DDBJ whole genome shotgun (WGS) entry which is preliminary data.</text>
</comment>
<feature type="transmembrane region" description="Helical" evidence="2">
    <location>
        <begin position="60"/>
        <end position="82"/>
    </location>
</feature>
<feature type="compositionally biased region" description="Basic and acidic residues" evidence="1">
    <location>
        <begin position="119"/>
        <end position="132"/>
    </location>
</feature>
<dbReference type="EMBL" id="BLXT01008339">
    <property type="protein sequence ID" value="GFO47545.1"/>
    <property type="molecule type" value="Genomic_DNA"/>
</dbReference>
<protein>
    <submittedName>
        <fullName evidence="4">Uncharacterized protein</fullName>
    </submittedName>
</protein>
<proteinExistence type="predicted"/>
<keyword evidence="2" id="KW-1133">Transmembrane helix</keyword>
<feature type="compositionally biased region" description="Polar residues" evidence="1">
    <location>
        <begin position="35"/>
        <end position="46"/>
    </location>
</feature>